<evidence type="ECO:0000313" key="3">
    <source>
        <dbReference type="Proteomes" id="UP001620645"/>
    </source>
</evidence>
<feature type="region of interest" description="Disordered" evidence="1">
    <location>
        <begin position="209"/>
        <end position="252"/>
    </location>
</feature>
<feature type="compositionally biased region" description="Polar residues" evidence="1">
    <location>
        <begin position="33"/>
        <end position="70"/>
    </location>
</feature>
<dbReference type="EMBL" id="JBICCN010000457">
    <property type="protein sequence ID" value="KAL3067908.1"/>
    <property type="molecule type" value="Genomic_DNA"/>
</dbReference>
<feature type="region of interest" description="Disordered" evidence="1">
    <location>
        <begin position="1"/>
        <end position="70"/>
    </location>
</feature>
<dbReference type="Proteomes" id="UP001620645">
    <property type="component" value="Unassembled WGS sequence"/>
</dbReference>
<keyword evidence="3" id="KW-1185">Reference proteome</keyword>
<dbReference type="AlphaFoldDB" id="A0ABD2I470"/>
<evidence type="ECO:0000313" key="2">
    <source>
        <dbReference type="EMBL" id="KAL3067908.1"/>
    </source>
</evidence>
<proteinExistence type="predicted"/>
<gene>
    <name evidence="2" type="ORF">niasHS_016497</name>
</gene>
<comment type="caution">
    <text evidence="2">The sequence shown here is derived from an EMBL/GenBank/DDBJ whole genome shotgun (WGS) entry which is preliminary data.</text>
</comment>
<reference evidence="2 3" key="1">
    <citation type="submission" date="2024-10" db="EMBL/GenBank/DDBJ databases">
        <authorList>
            <person name="Kim D."/>
        </authorList>
    </citation>
    <scope>NUCLEOTIDE SEQUENCE [LARGE SCALE GENOMIC DNA]</scope>
    <source>
        <strain evidence="2">Taebaek</strain>
    </source>
</reference>
<accession>A0ABD2I470</accession>
<name>A0ABD2I470_HETSC</name>
<evidence type="ECO:0000256" key="1">
    <source>
        <dbReference type="SAM" id="MobiDB-lite"/>
    </source>
</evidence>
<protein>
    <submittedName>
        <fullName evidence="2">Uncharacterized protein</fullName>
    </submittedName>
</protein>
<sequence>MHEIGGTSKMPKHGQPLPNRAAAKSLATKNLAIKNNNEAGPSQQLKPSKPTANITPQQKGPMQNSKKQSPNELLGMQQRRPTPEEIKAGKQPAMDLMPCYRGIGKKTVPTIAQRNATMLKRGDSLTRSADFGDPILANVKQSQMLIRQKSKGTMDLEMDEFLKRHKQIQGPRRKLERMERAKLVKEAAEKAKVDRRNRMLEREKMWVMKKAGAAHQPAPATTRGRTQQQQQKLQLDKKPAQKQQQPNKINRSQNILAPSTSKQIVNRRLLIGPNKPKTANKTGTTKHGIHSAEIITSSSESNVPKSENLGSSEMETAEEAAQTYLNNLRVDLNKSPPVKISFLQPIIEQYAEEYINKRKLFAEGMQNLVRKTKISSKIVEIIEFKNKIEKEMEDLAKHTDLPPDQLIELLNMREWLFKMKKDIEYMERTLTKRENNDNIC</sequence>
<organism evidence="2 3">
    <name type="scientific">Heterodera schachtii</name>
    <name type="common">Sugarbeet cyst nematode worm</name>
    <name type="synonym">Tylenchus schachtii</name>
    <dbReference type="NCBI Taxonomy" id="97005"/>
    <lineage>
        <taxon>Eukaryota</taxon>
        <taxon>Metazoa</taxon>
        <taxon>Ecdysozoa</taxon>
        <taxon>Nematoda</taxon>
        <taxon>Chromadorea</taxon>
        <taxon>Rhabditida</taxon>
        <taxon>Tylenchina</taxon>
        <taxon>Tylenchomorpha</taxon>
        <taxon>Tylenchoidea</taxon>
        <taxon>Heteroderidae</taxon>
        <taxon>Heteroderinae</taxon>
        <taxon>Heterodera</taxon>
    </lineage>
</organism>